<feature type="coiled-coil region" evidence="1">
    <location>
        <begin position="273"/>
        <end position="350"/>
    </location>
</feature>
<name>A0ABU6CZS4_9GAMM</name>
<dbReference type="Proteomes" id="UP001308005">
    <property type="component" value="Unassembled WGS sequence"/>
</dbReference>
<dbReference type="EMBL" id="JAYMYJ010000115">
    <property type="protein sequence ID" value="MEB4591908.1"/>
    <property type="molecule type" value="Genomic_DNA"/>
</dbReference>
<evidence type="ECO:0000313" key="3">
    <source>
        <dbReference type="Proteomes" id="UP001308005"/>
    </source>
</evidence>
<proteinExistence type="predicted"/>
<reference evidence="2 3" key="2">
    <citation type="submission" date="2024-01" db="EMBL/GenBank/DDBJ databases">
        <authorList>
            <person name="Xie X."/>
        </authorList>
    </citation>
    <scope>NUCLEOTIDE SEQUENCE [LARGE SCALE GENOMIC DNA]</scope>
    <source>
        <strain evidence="2">SCUT-1</strain>
    </source>
</reference>
<evidence type="ECO:0000313" key="2">
    <source>
        <dbReference type="EMBL" id="MEB4591908.1"/>
    </source>
</evidence>
<protein>
    <submittedName>
        <fullName evidence="2">ATP-binding protein</fullName>
    </submittedName>
</protein>
<dbReference type="Pfam" id="PF13555">
    <property type="entry name" value="AAA_29"/>
    <property type="match status" value="1"/>
</dbReference>
<keyword evidence="2" id="KW-0547">Nucleotide-binding</keyword>
<comment type="caution">
    <text evidence="2">The sequence shown here is derived from an EMBL/GenBank/DDBJ whole genome shotgun (WGS) entry which is preliminary data.</text>
</comment>
<dbReference type="RefSeq" id="WP_324695875.1">
    <property type="nucleotide sequence ID" value="NZ_JAYMYJ010000115.1"/>
</dbReference>
<keyword evidence="3" id="KW-1185">Reference proteome</keyword>
<feature type="non-terminal residue" evidence="2">
    <location>
        <position position="968"/>
    </location>
</feature>
<evidence type="ECO:0000256" key="1">
    <source>
        <dbReference type="SAM" id="Coils"/>
    </source>
</evidence>
<feature type="coiled-coil region" evidence="1">
    <location>
        <begin position="617"/>
        <end position="727"/>
    </location>
</feature>
<feature type="non-terminal residue" evidence="2">
    <location>
        <position position="1"/>
    </location>
</feature>
<keyword evidence="2" id="KW-0067">ATP-binding</keyword>
<keyword evidence="1" id="KW-0175">Coiled coil</keyword>
<reference evidence="3" key="1">
    <citation type="submission" date="2023-07" db="EMBL/GenBank/DDBJ databases">
        <title>The carbon used by Thiothrix.</title>
        <authorList>
            <person name="Chen L."/>
        </authorList>
    </citation>
    <scope>NUCLEOTIDE SEQUENCE [LARGE SCALE GENOMIC DNA]</scope>
</reference>
<gene>
    <name evidence="2" type="ORF">VSS37_13025</name>
</gene>
<organism evidence="2 3">
    <name type="scientific">Candidatus Thiothrix phosphatis</name>
    <dbReference type="NCBI Taxonomy" id="3112415"/>
    <lineage>
        <taxon>Bacteria</taxon>
        <taxon>Pseudomonadati</taxon>
        <taxon>Pseudomonadota</taxon>
        <taxon>Gammaproteobacteria</taxon>
        <taxon>Thiotrichales</taxon>
        <taxon>Thiotrichaceae</taxon>
        <taxon>Thiothrix</taxon>
    </lineage>
</organism>
<accession>A0ABU6CZS4</accession>
<dbReference type="GO" id="GO:0005524">
    <property type="term" value="F:ATP binding"/>
    <property type="evidence" value="ECO:0007669"/>
    <property type="project" value="UniProtKB-KW"/>
</dbReference>
<sequence>HIWHINPEGNNSLLTGDIGSGKSTVVGALTTLLVSTQKITYNKAAGAESKERSLASYVRGAYKSEQSEMSQASKAVTLRNESNYSVLLAWFYNADFGQGMTLAQVFWLRDGNSQPERFYVNADSQLSIREHFSHFGSDINQLRKKLRNINGVQISSTYREYATLFRRHFGIQSEQALDLFYQTVSMKSVGNLTDFVRQHMLEQTDVQGQLDDLLHGFDNLNRLHEAVLKARAQIEQLSPLCDGLQHHHRLKTAIEALRAAREALAGWFARFHSELLQEYIDKLTQQSAQLEHRLEKLVAAIQGLRDKENDLHRHIEDQGGRRLREIEREIRQLEETVRRCKQTFHDYEQACRQLELDPQAAEERFYANHRQLEGLSSTLATQESTLQQERDHNAIQLSLKRREYDQLQQEIDSLRQRKSNIPLKNLAMRQQMLETLQLEEYELPFAGELLQVDERETEWEGAIERVLHNFGLSLLVSDRLYARVNQYVEQTHLQGRLVYFRVRDEVRRHTTQEVDTLAARLRIKPDSEFYDWLEQELAQRFNYTCCNTLDEFRRHAHAITRNGQIKSGQQRHEKDDRYPIHDRSRYVLGWSNLEKLKVLEAQQASLGREAHRFAVAITQVEQQRKTLDEQKNAVRDLKRITRFGDIDWQAPVLGIETLQQERQTIEHSSDILQALQQQLQQTVAERQQQEAREKQLLGEQGELKSKVDDARDDLQQANELANEYRESITPESGVLLQQWRESILQDTALNLRNLDKSQREIREAMNARIQNDTAKLGKLTERIIQQMQKYRNDYPAETSEVDAQIGAGHEYRQMLDTLQREDLPRHEAKFKQMLNEQTIQSVVMFRSQLEKERKQIEEKITAINRSLHQIEYNQGTYIKLLATPAQDVDIREFQAELRQILSNTLGSDELYTEERFLQVKAIMEKFRGREGKVEHDKRWMQKVIDVRNWYNFSASERWREGDEEREFY</sequence>